<dbReference type="RefSeq" id="WP_057632540.1">
    <property type="nucleotide sequence ID" value="NZ_LDJI01000009.1"/>
</dbReference>
<evidence type="ECO:0000256" key="2">
    <source>
        <dbReference type="SAM" id="MobiDB-lite"/>
    </source>
</evidence>
<evidence type="ECO:0000313" key="3">
    <source>
        <dbReference type="EMBL" id="KRG65172.1"/>
    </source>
</evidence>
<dbReference type="Pfam" id="PF16510">
    <property type="entry name" value="P22_portal"/>
    <property type="match status" value="1"/>
</dbReference>
<dbReference type="OrthoDB" id="8564969at2"/>
<name>A0A0R0CHJ5_9GAMM</name>
<keyword evidence="4" id="KW-1185">Reference proteome</keyword>
<feature type="compositionally biased region" description="Basic and acidic residues" evidence="2">
    <location>
        <begin position="31"/>
        <end position="48"/>
    </location>
</feature>
<proteinExistence type="predicted"/>
<sequence>MTDATLDEGTASKAVSVDLSVLIDQFEQAEQDTREERELSERDRDYYDGKQLSPEELEALNKRRQPVVISNRIAPKVDALLGHERRMRTDPRAYPRTPKHEEEAQSATDAIRYVCDENKYSLVRSEAAGDLFIEGVGAVSIAVRVTHGQREVSITHIPWDRFYRDPCSRRKDFSDAGFMGVAIWMDEADALREFPGKEDAISACYSGWIESETFGDRPKVQWSDTKRKRIRVLQHQFKHKGQWSTAIFCKGGYLRDPQVSPYVDEVGEPQCQIVATSAYIDRENRRYGVVRRMISPQDEINKRKSKSLHLLNSKQVIYEKGAVPDLERMRREVARPDGAIEVKPNMRFEIVDGLALAQGQMALLQEAKAEIDASGVNPAIEGDASAPSGRAQEMMLTSGLAEMSGLFEALRMMSWEVYRQVWYRIRQYWTEERWVRVTDDERNLRWVSINKPVQQWEQVAQQAEQSGQPLAPEQLQQLQAEPMMQRVVATQNQLAELDIDLILEDGPDSVTIQSEQYEQLVELKKADPSAIPTKAIIEASSLRNKDQILEQMEQGGIPPQVQQQMQEMQQALQEAEQRIQQAEQKAADKQADIQIKMAELQLKEADNVNRQRELGIEQYRAETERMQALKPEPQQTPPSSGVFVEQQ</sequence>
<dbReference type="STRING" id="405444.ABB26_05000"/>
<accession>A0A0R0CHJ5</accession>
<comment type="caution">
    <text evidence="3">The sequence shown here is derived from an EMBL/GenBank/DDBJ whole genome shotgun (WGS) entry which is preliminary data.</text>
</comment>
<feature type="region of interest" description="Disordered" evidence="2">
    <location>
        <begin position="622"/>
        <end position="647"/>
    </location>
</feature>
<dbReference type="AlphaFoldDB" id="A0A0R0CHJ5"/>
<reference evidence="3 4" key="1">
    <citation type="submission" date="2015-05" db="EMBL/GenBank/DDBJ databases">
        <title>Genome sequencing and analysis of members of genus Stenotrophomonas.</title>
        <authorList>
            <person name="Patil P.P."/>
            <person name="Midha S."/>
            <person name="Patil P.B."/>
        </authorList>
    </citation>
    <scope>NUCLEOTIDE SEQUENCE [LARGE SCALE GENOMIC DNA]</scope>
    <source>
        <strain evidence="3 4">DSM 18929</strain>
    </source>
</reference>
<evidence type="ECO:0000256" key="1">
    <source>
        <dbReference type="SAM" id="Coils"/>
    </source>
</evidence>
<feature type="coiled-coil region" evidence="1">
    <location>
        <begin position="561"/>
        <end position="599"/>
    </location>
</feature>
<dbReference type="InterPro" id="IPR032427">
    <property type="entry name" value="P22_portal"/>
</dbReference>
<dbReference type="EMBL" id="LDJI01000009">
    <property type="protein sequence ID" value="KRG65172.1"/>
    <property type="molecule type" value="Genomic_DNA"/>
</dbReference>
<evidence type="ECO:0000313" key="4">
    <source>
        <dbReference type="Proteomes" id="UP000050864"/>
    </source>
</evidence>
<organism evidence="3 4">
    <name type="scientific">Stenotrophomonas humi</name>
    <dbReference type="NCBI Taxonomy" id="405444"/>
    <lineage>
        <taxon>Bacteria</taxon>
        <taxon>Pseudomonadati</taxon>
        <taxon>Pseudomonadota</taxon>
        <taxon>Gammaproteobacteria</taxon>
        <taxon>Lysobacterales</taxon>
        <taxon>Lysobacteraceae</taxon>
        <taxon>Stenotrophomonas</taxon>
    </lineage>
</organism>
<dbReference type="PATRIC" id="fig|405444.3.peg.3711"/>
<keyword evidence="1" id="KW-0175">Coiled coil</keyword>
<dbReference type="Proteomes" id="UP000050864">
    <property type="component" value="Unassembled WGS sequence"/>
</dbReference>
<evidence type="ECO:0008006" key="5">
    <source>
        <dbReference type="Google" id="ProtNLM"/>
    </source>
</evidence>
<feature type="region of interest" description="Disordered" evidence="2">
    <location>
        <begin position="26"/>
        <end position="59"/>
    </location>
</feature>
<gene>
    <name evidence="3" type="ORF">ABB26_05000</name>
</gene>
<protein>
    <recommendedName>
        <fullName evidence="5">Portal protein</fullName>
    </recommendedName>
</protein>